<organism evidence="4">
    <name type="scientific">Anisakis simplex</name>
    <name type="common">Herring worm</name>
    <dbReference type="NCBI Taxonomy" id="6269"/>
    <lineage>
        <taxon>Eukaryota</taxon>
        <taxon>Metazoa</taxon>
        <taxon>Ecdysozoa</taxon>
        <taxon>Nematoda</taxon>
        <taxon>Chromadorea</taxon>
        <taxon>Rhabditida</taxon>
        <taxon>Spirurina</taxon>
        <taxon>Ascaridomorpha</taxon>
        <taxon>Ascaridoidea</taxon>
        <taxon>Anisakidae</taxon>
        <taxon>Anisakis</taxon>
        <taxon>Anisakis simplex complex</taxon>
    </lineage>
</organism>
<dbReference type="WBParaSite" id="ASIM_0000270301-mRNA-1">
    <property type="protein sequence ID" value="ASIM_0000270301-mRNA-1"/>
    <property type="gene ID" value="ASIM_0000270301"/>
</dbReference>
<reference evidence="4" key="1">
    <citation type="submission" date="2017-02" db="UniProtKB">
        <authorList>
            <consortium name="WormBaseParasite"/>
        </authorList>
    </citation>
    <scope>IDENTIFICATION</scope>
</reference>
<proteinExistence type="predicted"/>
<evidence type="ECO:0000256" key="1">
    <source>
        <dbReference type="SAM" id="MobiDB-lite"/>
    </source>
</evidence>
<feature type="compositionally biased region" description="Polar residues" evidence="1">
    <location>
        <begin position="26"/>
        <end position="48"/>
    </location>
</feature>
<dbReference type="AlphaFoldDB" id="A0A0M3J573"/>
<name>A0A0M3J573_ANISI</name>
<gene>
    <name evidence="2" type="ORF">ASIM_LOCUS2556</name>
</gene>
<accession>A0A0M3J573</accession>
<keyword evidence="3" id="KW-1185">Reference proteome</keyword>
<evidence type="ECO:0000313" key="3">
    <source>
        <dbReference type="Proteomes" id="UP000267096"/>
    </source>
</evidence>
<feature type="region of interest" description="Disordered" evidence="1">
    <location>
        <begin position="1"/>
        <end position="53"/>
    </location>
</feature>
<reference evidence="2 3" key="2">
    <citation type="submission" date="2018-11" db="EMBL/GenBank/DDBJ databases">
        <authorList>
            <consortium name="Pathogen Informatics"/>
        </authorList>
    </citation>
    <scope>NUCLEOTIDE SEQUENCE [LARGE SCALE GENOMIC DNA]</scope>
</reference>
<sequence length="130" mass="14484">MTIGDNQGLYGRNGGNNQDLYDRAADNNQGLYDSTTAQAPFGQPSSTYGIGHHQNQERLDLYNQHNGGNYRNDPMLLATTGSYDPANPYFQATDQKTRSLSREWTVSSGTVVFPSLLHTHLSLLTFWILN</sequence>
<evidence type="ECO:0000313" key="4">
    <source>
        <dbReference type="WBParaSite" id="ASIM_0000270301-mRNA-1"/>
    </source>
</evidence>
<dbReference type="Proteomes" id="UP000267096">
    <property type="component" value="Unassembled WGS sequence"/>
</dbReference>
<dbReference type="EMBL" id="UYRR01003482">
    <property type="protein sequence ID" value="VDK20149.1"/>
    <property type="molecule type" value="Genomic_DNA"/>
</dbReference>
<evidence type="ECO:0000313" key="2">
    <source>
        <dbReference type="EMBL" id="VDK20149.1"/>
    </source>
</evidence>
<protein>
    <submittedName>
        <fullName evidence="2 4">Uncharacterized protein</fullName>
    </submittedName>
</protein>